<dbReference type="GO" id="GO:0006355">
    <property type="term" value="P:regulation of DNA-templated transcription"/>
    <property type="evidence" value="ECO:0007669"/>
    <property type="project" value="InterPro"/>
</dbReference>
<dbReference type="eggNOG" id="COG0457">
    <property type="taxonomic scope" value="Bacteria"/>
</dbReference>
<dbReference type="Proteomes" id="UP000192840">
    <property type="component" value="Unassembled WGS sequence"/>
</dbReference>
<feature type="DNA-binding region" description="OmpR/PhoB-type" evidence="5">
    <location>
        <begin position="1"/>
        <end position="92"/>
    </location>
</feature>
<keyword evidence="2" id="KW-0805">Transcription regulation</keyword>
<dbReference type="Pfam" id="PF03704">
    <property type="entry name" value="BTAD"/>
    <property type="match status" value="1"/>
</dbReference>
<dbReference type="PROSITE" id="PS51755">
    <property type="entry name" value="OMPR_PHOB"/>
    <property type="match status" value="1"/>
</dbReference>
<dbReference type="STRING" id="40571.SAMN05660733_02367"/>
<dbReference type="PANTHER" id="PTHR35807:SF1">
    <property type="entry name" value="TRANSCRIPTIONAL REGULATOR REDD"/>
    <property type="match status" value="1"/>
</dbReference>
<reference evidence="8" key="1">
    <citation type="submission" date="2017-04" db="EMBL/GenBank/DDBJ databases">
        <authorList>
            <person name="Varghese N."/>
            <person name="Submissions S."/>
        </authorList>
    </citation>
    <scope>NUCLEOTIDE SEQUENCE [LARGE SCALE GENOMIC DNA]</scope>
    <source>
        <strain evidence="8">DSM 44073</strain>
    </source>
</reference>
<evidence type="ECO:0000256" key="4">
    <source>
        <dbReference type="ARBA" id="ARBA00023163"/>
    </source>
</evidence>
<dbReference type="Pfam" id="PF00486">
    <property type="entry name" value="Trans_reg_C"/>
    <property type="match status" value="1"/>
</dbReference>
<dbReference type="InterPro" id="IPR011990">
    <property type="entry name" value="TPR-like_helical_dom_sf"/>
</dbReference>
<dbReference type="GO" id="GO:0043531">
    <property type="term" value="F:ADP binding"/>
    <property type="evidence" value="ECO:0007669"/>
    <property type="project" value="InterPro"/>
</dbReference>
<dbReference type="SMART" id="SM00862">
    <property type="entry name" value="Trans_reg_C"/>
    <property type="match status" value="1"/>
</dbReference>
<name>A0A1W2CVZ3_9PSEU</name>
<protein>
    <submittedName>
        <fullName evidence="7">DNA-binding transcriptional activator of the SARP family</fullName>
    </submittedName>
</protein>
<dbReference type="eggNOG" id="COG3629">
    <property type="taxonomic scope" value="Bacteria"/>
</dbReference>
<dbReference type="InterPro" id="IPR001867">
    <property type="entry name" value="OmpR/PhoB-type_DNA-bd"/>
</dbReference>
<keyword evidence="8" id="KW-1185">Reference proteome</keyword>
<accession>A0A1W2CVZ3</accession>
<dbReference type="OrthoDB" id="3594253at2"/>
<organism evidence="7 8">
    <name type="scientific">Lentzea albidocapillata</name>
    <dbReference type="NCBI Taxonomy" id="40571"/>
    <lineage>
        <taxon>Bacteria</taxon>
        <taxon>Bacillati</taxon>
        <taxon>Actinomycetota</taxon>
        <taxon>Actinomycetes</taxon>
        <taxon>Pseudonocardiales</taxon>
        <taxon>Pseudonocardiaceae</taxon>
        <taxon>Lentzea</taxon>
    </lineage>
</organism>
<dbReference type="SUPFAM" id="SSF48452">
    <property type="entry name" value="TPR-like"/>
    <property type="match status" value="1"/>
</dbReference>
<dbReference type="Pfam" id="PF00931">
    <property type="entry name" value="NB-ARC"/>
    <property type="match status" value="1"/>
</dbReference>
<comment type="similarity">
    <text evidence="1">Belongs to the AfsR/DnrI/RedD regulatory family.</text>
</comment>
<dbReference type="InterPro" id="IPR005158">
    <property type="entry name" value="BTAD"/>
</dbReference>
<dbReference type="PRINTS" id="PR00364">
    <property type="entry name" value="DISEASERSIST"/>
</dbReference>
<gene>
    <name evidence="7" type="ORF">SAMN05660733_02367</name>
</gene>
<dbReference type="GO" id="GO:0003677">
    <property type="term" value="F:DNA binding"/>
    <property type="evidence" value="ECO:0007669"/>
    <property type="project" value="UniProtKB-UniRule"/>
</dbReference>
<dbReference type="SMART" id="SM01043">
    <property type="entry name" value="BTAD"/>
    <property type="match status" value="1"/>
</dbReference>
<proteinExistence type="inferred from homology"/>
<dbReference type="Gene3D" id="1.10.10.10">
    <property type="entry name" value="Winged helix-like DNA-binding domain superfamily/Winged helix DNA-binding domain"/>
    <property type="match status" value="1"/>
</dbReference>
<dbReference type="SUPFAM" id="SSF52540">
    <property type="entry name" value="P-loop containing nucleoside triphosphate hydrolases"/>
    <property type="match status" value="1"/>
</dbReference>
<dbReference type="InterPro" id="IPR002182">
    <property type="entry name" value="NB-ARC"/>
</dbReference>
<keyword evidence="3 5" id="KW-0238">DNA-binding</keyword>
<dbReference type="AlphaFoldDB" id="A0A1W2CVZ3"/>
<dbReference type="SUPFAM" id="SSF46894">
    <property type="entry name" value="C-terminal effector domain of the bipartite response regulators"/>
    <property type="match status" value="1"/>
</dbReference>
<keyword evidence="4" id="KW-0804">Transcription</keyword>
<dbReference type="InterPro" id="IPR027417">
    <property type="entry name" value="P-loop_NTPase"/>
</dbReference>
<dbReference type="GO" id="GO:0000160">
    <property type="term" value="P:phosphorelay signal transduction system"/>
    <property type="evidence" value="ECO:0007669"/>
    <property type="project" value="InterPro"/>
</dbReference>
<evidence type="ECO:0000313" key="8">
    <source>
        <dbReference type="Proteomes" id="UP000192840"/>
    </source>
</evidence>
<evidence type="ECO:0000256" key="1">
    <source>
        <dbReference type="ARBA" id="ARBA00005820"/>
    </source>
</evidence>
<feature type="domain" description="OmpR/PhoB-type" evidence="6">
    <location>
        <begin position="1"/>
        <end position="92"/>
    </location>
</feature>
<evidence type="ECO:0000256" key="3">
    <source>
        <dbReference type="ARBA" id="ARBA00023125"/>
    </source>
</evidence>
<dbReference type="Gene3D" id="3.40.50.300">
    <property type="entry name" value="P-loop containing nucleotide triphosphate hydrolases"/>
    <property type="match status" value="1"/>
</dbReference>
<dbReference type="Gene3D" id="1.25.40.10">
    <property type="entry name" value="Tetratricopeptide repeat domain"/>
    <property type="match status" value="1"/>
</dbReference>
<evidence type="ECO:0000313" key="7">
    <source>
        <dbReference type="EMBL" id="SMC88888.1"/>
    </source>
</evidence>
<dbReference type="RefSeq" id="WP_084401080.1">
    <property type="nucleotide sequence ID" value="NZ_FWYC01000006.1"/>
</dbReference>
<dbReference type="InterPro" id="IPR036388">
    <property type="entry name" value="WH-like_DNA-bd_sf"/>
</dbReference>
<evidence type="ECO:0000256" key="2">
    <source>
        <dbReference type="ARBA" id="ARBA00023015"/>
    </source>
</evidence>
<dbReference type="CDD" id="cd15831">
    <property type="entry name" value="BTAD"/>
    <property type="match status" value="1"/>
</dbReference>
<dbReference type="PANTHER" id="PTHR35807">
    <property type="entry name" value="TRANSCRIPTIONAL REGULATOR REDD-RELATED"/>
    <property type="match status" value="1"/>
</dbReference>
<evidence type="ECO:0000259" key="6">
    <source>
        <dbReference type="PROSITE" id="PS51755"/>
    </source>
</evidence>
<sequence length="647" mass="69543">MGVEFELLGDVRAAADGAVIELGPARQTCVLIVLLLDSPRAVSVDQLAYRVWGDRVPRSAEGALRAYVSRLRRSLGSSAEIVHTASGYVLQTDGCSVDVQKFRDRTAEALASEDDELAAELLSSARELWRGEPFAGVSSPWLDEVRDQLEAERQSALLELCDIELRLGRHASIIAALTTEMARRPLDERLAGQYLLALYRCGRQAEALSHYDRLRLRLADELGVDPNPALQDLHRKILAADDDVPVAAAGSRRPVPKQLPAAPRLFTGRTRELSAITTLADESTGMICVVTGAGGIGKTTLVLQWAHENLGRFPDGQLFVNLRGFDPADDPMPTASVVRSLLDGLGVVQADLPDGLDEQIGLYRSLVADKRLLVVLDNVRCGDEITSLLPGGRSCGVLITSRLQLGSLVAAHGAGLVAMDVLDDQDASELLTAYLGREQTTSEPDAMAGLIAACAGSPLALALAAARALGNAALPLARLTDELSEPSDRLDALELGGVTTSLRTVFYSSLRALDADTVKAFGLLGLRRELDIGLAPAASLIALPVAEARVVLRRLEQAHLLIQHRPGRYRMPDLVRLYAVERSRQLPEDERVAALRRVADHCGHSDRSTLLPERAHVALPAPAIELLSSPSLRRALSSAEVVRPQAG</sequence>
<dbReference type="EMBL" id="FWYC01000006">
    <property type="protein sequence ID" value="SMC88888.1"/>
    <property type="molecule type" value="Genomic_DNA"/>
</dbReference>
<dbReference type="InterPro" id="IPR016032">
    <property type="entry name" value="Sig_transdc_resp-reg_C-effctor"/>
</dbReference>
<dbReference type="InterPro" id="IPR051677">
    <property type="entry name" value="AfsR-DnrI-RedD_regulator"/>
</dbReference>
<evidence type="ECO:0000256" key="5">
    <source>
        <dbReference type="PROSITE-ProRule" id="PRU01091"/>
    </source>
</evidence>